<name>A0A0H5BQZ4_9EUKA</name>
<sequence length="138" mass="16582">MIGKLYYSNIKDNSELEIPIKSQKILAINLKNYCFSKNSNKVLFIIKLNNKKLNRIIKNYVFRFSRLLLDFFVFFKLFYSSPVFNVSNFERVVIKAKFFDRKEKSKIINRLICDLLRLGKYHFKKKWKKGTNKPRLGL</sequence>
<protein>
    <submittedName>
        <fullName evidence="1">Uncharacterized protein</fullName>
    </submittedName>
</protein>
<proteinExistence type="predicted"/>
<dbReference type="AlphaFoldDB" id="A0A0H5BQZ4"/>
<accession>A0A0H5BQZ4</accession>
<keyword evidence="1" id="KW-0542">Nucleomorph</keyword>
<dbReference type="EMBL" id="AB996602">
    <property type="protein sequence ID" value="BAS01804.1"/>
    <property type="molecule type" value="Genomic_DNA"/>
</dbReference>
<evidence type="ECO:0000313" key="1">
    <source>
        <dbReference type="EMBL" id="BAS01804.1"/>
    </source>
</evidence>
<reference evidence="1" key="1">
    <citation type="journal article" date="2015" name="Genome Biol. Evol.">
        <title>Nucleomorph Genome Sequences of Two Chlorarachniophytes, Amorphochlora amoebiformis and Lotharella vacuolata.</title>
        <authorList>
            <person name="Suzuki S."/>
            <person name="Shirato S."/>
            <person name="Hirakawa Y."/>
            <person name="Ishida K."/>
        </authorList>
    </citation>
    <scope>NUCLEOTIDE SEQUENCE</scope>
    <source>
        <strain evidence="1">CCMP2058</strain>
    </source>
</reference>
<geneLocation type="nucleomorph" evidence="1"/>
<organism evidence="1">
    <name type="scientific">Amorphochlora amoebiformis</name>
    <dbReference type="NCBI Taxonomy" id="1561963"/>
    <lineage>
        <taxon>Eukaryota</taxon>
        <taxon>Sar</taxon>
        <taxon>Rhizaria</taxon>
        <taxon>Cercozoa</taxon>
        <taxon>Chlorarachniophyceae</taxon>
        <taxon>Amorphochlora</taxon>
    </lineage>
</organism>